<name>A0ABT2IC71_9FLAO</name>
<keyword evidence="2" id="KW-1185">Reference proteome</keyword>
<gene>
    <name evidence="1" type="ORF">NZD88_01460</name>
</gene>
<sequence length="126" mass="14789">MDIKDLRIGNTFLFVNFEATILGIVHEDVIIKYNNKIEDVIAKFMIQGVSPLNLTEKHLFRLGFKLMPETEYTTNTYELEGFQIWDKNGDFTELLYLSNRESVHVKYVHQLQNLFFALKGKELTIK</sequence>
<organism evidence="1 2">
    <name type="scientific">Chryseobacterium pyrolae</name>
    <dbReference type="NCBI Taxonomy" id="2987481"/>
    <lineage>
        <taxon>Bacteria</taxon>
        <taxon>Pseudomonadati</taxon>
        <taxon>Bacteroidota</taxon>
        <taxon>Flavobacteriia</taxon>
        <taxon>Flavobacteriales</taxon>
        <taxon>Weeksellaceae</taxon>
        <taxon>Chryseobacterium group</taxon>
        <taxon>Chryseobacterium</taxon>
    </lineage>
</organism>
<proteinExistence type="predicted"/>
<comment type="caution">
    <text evidence="1">The sequence shown here is derived from an EMBL/GenBank/DDBJ whole genome shotgun (WGS) entry which is preliminary data.</text>
</comment>
<accession>A0ABT2IC71</accession>
<dbReference type="EMBL" id="JANZQH010000001">
    <property type="protein sequence ID" value="MCT2406221.1"/>
    <property type="molecule type" value="Genomic_DNA"/>
</dbReference>
<evidence type="ECO:0000313" key="2">
    <source>
        <dbReference type="Proteomes" id="UP001142057"/>
    </source>
</evidence>
<dbReference type="Proteomes" id="UP001142057">
    <property type="component" value="Unassembled WGS sequence"/>
</dbReference>
<protein>
    <submittedName>
        <fullName evidence="1">Uncharacterized protein</fullName>
    </submittedName>
</protein>
<reference evidence="1" key="1">
    <citation type="submission" date="2022-08" db="EMBL/GenBank/DDBJ databases">
        <title>Chryseobacterium antibioticum,isolated from the rhizosphere soil of Pyrola in Tibet.</title>
        <authorList>
            <person name="Kan Y."/>
        </authorList>
    </citation>
    <scope>NUCLEOTIDE SEQUENCE</scope>
    <source>
        <strain evidence="1">Pc2-12</strain>
    </source>
</reference>
<evidence type="ECO:0000313" key="1">
    <source>
        <dbReference type="EMBL" id="MCT2406221.1"/>
    </source>
</evidence>
<dbReference type="RefSeq" id="WP_259826861.1">
    <property type="nucleotide sequence ID" value="NZ_JANZQH010000001.1"/>
</dbReference>